<dbReference type="EMBL" id="BARS01001649">
    <property type="protein sequence ID" value="GAF74562.1"/>
    <property type="molecule type" value="Genomic_DNA"/>
</dbReference>
<dbReference type="AlphaFoldDB" id="X0SFB2"/>
<sequence>DYFDANPVDFNQFRDLIVNRLKRSDVKELNEFAELYEERSTGSYKSEEFMVDLGAKIGAGEIQFSPTFLQELKAILNNIIRKLTNDKIQLFEDAGLARDIEGYLTGVTEAIRTGSDLKKVKVADRLKSDRFKRTPEGVEVKIDPETQEETFKVTESRNVEGRPDPETYERQKDVLEPITDWIKSTTDKTLKDLEKRLGTRLRGANRKVVQAQEVSSSMVSQILNRLYVTSNRIKKAVNKLSQEDQQRIMD</sequence>
<reference evidence="1" key="1">
    <citation type="journal article" date="2014" name="Front. Microbiol.">
        <title>High frequency of phylogenetically diverse reductive dehalogenase-homologous genes in deep subseafloor sedimentary metagenomes.</title>
        <authorList>
            <person name="Kawai M."/>
            <person name="Futagami T."/>
            <person name="Toyoda A."/>
            <person name="Takaki Y."/>
            <person name="Nishi S."/>
            <person name="Hori S."/>
            <person name="Arai W."/>
            <person name="Tsubouchi T."/>
            <person name="Morono Y."/>
            <person name="Uchiyama I."/>
            <person name="Ito T."/>
            <person name="Fujiyama A."/>
            <person name="Inagaki F."/>
            <person name="Takami H."/>
        </authorList>
    </citation>
    <scope>NUCLEOTIDE SEQUENCE</scope>
    <source>
        <strain evidence="1">Expedition CK06-06</strain>
    </source>
</reference>
<organism evidence="1">
    <name type="scientific">marine sediment metagenome</name>
    <dbReference type="NCBI Taxonomy" id="412755"/>
    <lineage>
        <taxon>unclassified sequences</taxon>
        <taxon>metagenomes</taxon>
        <taxon>ecological metagenomes</taxon>
    </lineage>
</organism>
<evidence type="ECO:0000313" key="1">
    <source>
        <dbReference type="EMBL" id="GAF74562.1"/>
    </source>
</evidence>
<gene>
    <name evidence="1" type="ORF">S01H1_03111</name>
</gene>
<protein>
    <submittedName>
        <fullName evidence="1">Uncharacterized protein</fullName>
    </submittedName>
</protein>
<comment type="caution">
    <text evidence="1">The sequence shown here is derived from an EMBL/GenBank/DDBJ whole genome shotgun (WGS) entry which is preliminary data.</text>
</comment>
<accession>X0SFB2</accession>
<proteinExistence type="predicted"/>
<feature type="non-terminal residue" evidence="1">
    <location>
        <position position="1"/>
    </location>
</feature>
<name>X0SFB2_9ZZZZ</name>
<feature type="non-terminal residue" evidence="1">
    <location>
        <position position="250"/>
    </location>
</feature>